<feature type="domain" description="MTTase N-terminal" evidence="8">
    <location>
        <begin position="2"/>
        <end position="112"/>
    </location>
</feature>
<keyword evidence="4" id="KW-0949">S-adenosyl-L-methionine</keyword>
<dbReference type="InterPro" id="IPR005839">
    <property type="entry name" value="Methylthiotransferase"/>
</dbReference>
<proteinExistence type="predicted"/>
<dbReference type="PROSITE" id="PS01278">
    <property type="entry name" value="MTTASE_RADICAL"/>
    <property type="match status" value="1"/>
</dbReference>
<dbReference type="PANTHER" id="PTHR11918">
    <property type="entry name" value="RADICAL SAM PROTEINS"/>
    <property type="match status" value="1"/>
</dbReference>
<dbReference type="InterPro" id="IPR006638">
    <property type="entry name" value="Elp3/MiaA/NifB-like_rSAM"/>
</dbReference>
<evidence type="ECO:0000256" key="6">
    <source>
        <dbReference type="ARBA" id="ARBA00023004"/>
    </source>
</evidence>
<dbReference type="SUPFAM" id="SSF102114">
    <property type="entry name" value="Radical SAM enzymes"/>
    <property type="match status" value="1"/>
</dbReference>
<dbReference type="SMART" id="SM00729">
    <property type="entry name" value="Elp3"/>
    <property type="match status" value="1"/>
</dbReference>
<keyword evidence="5" id="KW-0479">Metal-binding</keyword>
<dbReference type="Gene3D" id="3.40.50.12160">
    <property type="entry name" value="Methylthiotransferase, N-terminal domain"/>
    <property type="match status" value="1"/>
</dbReference>
<gene>
    <name evidence="10" type="ORF">AMJ44_10565</name>
</gene>
<organism evidence="10 11">
    <name type="scientific">candidate division WOR-1 bacterium DG_54_3</name>
    <dbReference type="NCBI Taxonomy" id="1703775"/>
    <lineage>
        <taxon>Bacteria</taxon>
        <taxon>Bacillati</taxon>
        <taxon>Saganbacteria</taxon>
    </lineage>
</organism>
<dbReference type="InterPro" id="IPR058240">
    <property type="entry name" value="rSAM_sf"/>
</dbReference>
<dbReference type="InterPro" id="IPR013848">
    <property type="entry name" value="Methylthiotransferase_N"/>
</dbReference>
<dbReference type="Pfam" id="PF00919">
    <property type="entry name" value="UPF0004"/>
    <property type="match status" value="1"/>
</dbReference>
<dbReference type="InterPro" id="IPR020612">
    <property type="entry name" value="Methylthiotransferase_CS"/>
</dbReference>
<dbReference type="AlphaFoldDB" id="A0A0S7XSF0"/>
<reference evidence="10 11" key="1">
    <citation type="journal article" date="2015" name="Microbiome">
        <title>Genomic resolution of linkages in carbon, nitrogen, and sulfur cycling among widespread estuary sediment bacteria.</title>
        <authorList>
            <person name="Baker B.J."/>
            <person name="Lazar C.S."/>
            <person name="Teske A.P."/>
            <person name="Dick G.J."/>
        </authorList>
    </citation>
    <scope>NUCLEOTIDE SEQUENCE [LARGE SCALE GENOMIC DNA]</scope>
    <source>
        <strain evidence="10">DG_54_3</strain>
    </source>
</reference>
<accession>A0A0S7XSF0</accession>
<dbReference type="SFLD" id="SFLDG01082">
    <property type="entry name" value="B12-binding_domain_containing"/>
    <property type="match status" value="1"/>
</dbReference>
<dbReference type="Pfam" id="PF04055">
    <property type="entry name" value="Radical_SAM"/>
    <property type="match status" value="1"/>
</dbReference>
<dbReference type="PANTHER" id="PTHR11918:SF45">
    <property type="entry name" value="THREONYLCARBAMOYLADENOSINE TRNA METHYLTHIOTRANSFERASE"/>
    <property type="match status" value="1"/>
</dbReference>
<dbReference type="PROSITE" id="PS51449">
    <property type="entry name" value="MTTASE_N"/>
    <property type="match status" value="1"/>
</dbReference>
<dbReference type="SFLD" id="SFLDS00029">
    <property type="entry name" value="Radical_SAM"/>
    <property type="match status" value="1"/>
</dbReference>
<dbReference type="Gene3D" id="3.80.30.20">
    <property type="entry name" value="tm_1862 like domain"/>
    <property type="match status" value="1"/>
</dbReference>
<keyword evidence="2" id="KW-0004">4Fe-4S</keyword>
<name>A0A0S7XSF0_UNCSA</name>
<dbReference type="GO" id="GO:0046872">
    <property type="term" value="F:metal ion binding"/>
    <property type="evidence" value="ECO:0007669"/>
    <property type="project" value="UniProtKB-KW"/>
</dbReference>
<evidence type="ECO:0000313" key="11">
    <source>
        <dbReference type="Proteomes" id="UP000051861"/>
    </source>
</evidence>
<evidence type="ECO:0000256" key="2">
    <source>
        <dbReference type="ARBA" id="ARBA00022485"/>
    </source>
</evidence>
<dbReference type="NCBIfam" id="TIGR00089">
    <property type="entry name" value="MiaB/RimO family radical SAM methylthiotransferase"/>
    <property type="match status" value="1"/>
</dbReference>
<dbReference type="PATRIC" id="fig|1703775.3.peg.936"/>
<dbReference type="EMBL" id="LIZX01000125">
    <property type="protein sequence ID" value="KPJ65300.1"/>
    <property type="molecule type" value="Genomic_DNA"/>
</dbReference>
<dbReference type="Proteomes" id="UP000051861">
    <property type="component" value="Unassembled WGS sequence"/>
</dbReference>
<dbReference type="PROSITE" id="PS51918">
    <property type="entry name" value="RADICAL_SAM"/>
    <property type="match status" value="1"/>
</dbReference>
<feature type="domain" description="Radical SAM core" evidence="9">
    <location>
        <begin position="163"/>
        <end position="393"/>
    </location>
</feature>
<dbReference type="InterPro" id="IPR038135">
    <property type="entry name" value="Methylthiotransferase_N_sf"/>
</dbReference>
<dbReference type="InterPro" id="IPR007197">
    <property type="entry name" value="rSAM"/>
</dbReference>
<sequence length="409" mass="46937">MKKVYIRSNGCIDNLLDGKSFRNYLKEYGWEIVKNPAEADLILSNTCAFDKRHEDISIADIEELKQYKNAQLVVTGCLPKINPERMKTVFNGISFGPKERNKIKDLIGSEEPIAWKDQHTISDDDIEQLPHRKMVHKVTKLKNFASKYTNLKFLPNFEIADIAGDQESYFLVLGEGCLGNCSYCAIKMAKGTLQSKPIEDVLDDFKAGLAAGHKRFILTADDTGAYGQDVGTDIATLIEELLRVEGDYMLNVYHLEANWLFKYLDRLKEYFKSGKIDAIFSPIQSGSNRILKAMRRPYTVEQYIHCIKELRREVPHLKIWNQFIVGFPGETEEDFEQSLKVLDDVNFNLVQAFAYSDRPGTDASKMDNHVPEAFVKKRLKRMNRKIFLKVNLKKLKPLGKHRKSRGLLT</sequence>
<protein>
    <submittedName>
        <fullName evidence="10">Uncharacterized protein</fullName>
    </submittedName>
</protein>
<keyword evidence="7" id="KW-0411">Iron-sulfur</keyword>
<dbReference type="CDD" id="cd01335">
    <property type="entry name" value="Radical_SAM"/>
    <property type="match status" value="1"/>
</dbReference>
<dbReference type="GO" id="GO:0035598">
    <property type="term" value="F:tRNA (N(6)-L-threonylcarbamoyladenosine(37)-C(2))-methylthiotransferase activity"/>
    <property type="evidence" value="ECO:0007669"/>
    <property type="project" value="TreeGrafter"/>
</dbReference>
<comment type="cofactor">
    <cofactor evidence="1">
        <name>[4Fe-4S] cluster</name>
        <dbReference type="ChEBI" id="CHEBI:49883"/>
    </cofactor>
</comment>
<evidence type="ECO:0000256" key="1">
    <source>
        <dbReference type="ARBA" id="ARBA00001966"/>
    </source>
</evidence>
<comment type="caution">
    <text evidence="10">The sequence shown here is derived from an EMBL/GenBank/DDBJ whole genome shotgun (WGS) entry which is preliminary data.</text>
</comment>
<keyword evidence="3" id="KW-0808">Transferase</keyword>
<evidence type="ECO:0000259" key="9">
    <source>
        <dbReference type="PROSITE" id="PS51918"/>
    </source>
</evidence>
<evidence type="ECO:0000256" key="5">
    <source>
        <dbReference type="ARBA" id="ARBA00022723"/>
    </source>
</evidence>
<evidence type="ECO:0000256" key="7">
    <source>
        <dbReference type="ARBA" id="ARBA00023014"/>
    </source>
</evidence>
<evidence type="ECO:0000259" key="8">
    <source>
        <dbReference type="PROSITE" id="PS51449"/>
    </source>
</evidence>
<dbReference type="GO" id="GO:0051539">
    <property type="term" value="F:4 iron, 4 sulfur cluster binding"/>
    <property type="evidence" value="ECO:0007669"/>
    <property type="project" value="UniProtKB-KW"/>
</dbReference>
<evidence type="ECO:0000256" key="4">
    <source>
        <dbReference type="ARBA" id="ARBA00022691"/>
    </source>
</evidence>
<keyword evidence="6" id="KW-0408">Iron</keyword>
<evidence type="ECO:0000256" key="3">
    <source>
        <dbReference type="ARBA" id="ARBA00022679"/>
    </source>
</evidence>
<evidence type="ECO:0000313" key="10">
    <source>
        <dbReference type="EMBL" id="KPJ65300.1"/>
    </source>
</evidence>
<dbReference type="InterPro" id="IPR023404">
    <property type="entry name" value="rSAM_horseshoe"/>
</dbReference>